<comment type="caution">
    <text evidence="1">The sequence shown here is derived from an EMBL/GenBank/DDBJ whole genome shotgun (WGS) entry which is preliminary data.</text>
</comment>
<name>A0A3M7PR51_BRAPC</name>
<evidence type="ECO:0000313" key="2">
    <source>
        <dbReference type="Proteomes" id="UP000276133"/>
    </source>
</evidence>
<gene>
    <name evidence="1" type="ORF">BpHYR1_021471</name>
</gene>
<dbReference type="EMBL" id="REGN01009280">
    <property type="protein sequence ID" value="RNA01540.1"/>
    <property type="molecule type" value="Genomic_DNA"/>
</dbReference>
<dbReference type="AlphaFoldDB" id="A0A3M7PR51"/>
<organism evidence="1 2">
    <name type="scientific">Brachionus plicatilis</name>
    <name type="common">Marine rotifer</name>
    <name type="synonym">Brachionus muelleri</name>
    <dbReference type="NCBI Taxonomy" id="10195"/>
    <lineage>
        <taxon>Eukaryota</taxon>
        <taxon>Metazoa</taxon>
        <taxon>Spiralia</taxon>
        <taxon>Gnathifera</taxon>
        <taxon>Rotifera</taxon>
        <taxon>Eurotatoria</taxon>
        <taxon>Monogononta</taxon>
        <taxon>Pseudotrocha</taxon>
        <taxon>Ploima</taxon>
        <taxon>Brachionidae</taxon>
        <taxon>Brachionus</taxon>
    </lineage>
</organism>
<sequence length="76" mass="9185">MVSMGTIPYRIPVKFQMQRRATRLILELVDFDYSHQLSRLELTSLKTREIRMNFRKIQFFLQIEFLVFGISCQNKL</sequence>
<proteinExistence type="predicted"/>
<evidence type="ECO:0000313" key="1">
    <source>
        <dbReference type="EMBL" id="RNA01540.1"/>
    </source>
</evidence>
<reference evidence="1 2" key="1">
    <citation type="journal article" date="2018" name="Sci. Rep.">
        <title>Genomic signatures of local adaptation to the degree of environmental predictability in rotifers.</title>
        <authorList>
            <person name="Franch-Gras L."/>
            <person name="Hahn C."/>
            <person name="Garcia-Roger E.M."/>
            <person name="Carmona M.J."/>
            <person name="Serra M."/>
            <person name="Gomez A."/>
        </authorList>
    </citation>
    <scope>NUCLEOTIDE SEQUENCE [LARGE SCALE GENOMIC DNA]</scope>
    <source>
        <strain evidence="1">HYR1</strain>
    </source>
</reference>
<dbReference type="Proteomes" id="UP000276133">
    <property type="component" value="Unassembled WGS sequence"/>
</dbReference>
<accession>A0A3M7PR51</accession>
<protein>
    <submittedName>
        <fullName evidence="1">Uncharacterized protein</fullName>
    </submittedName>
</protein>
<keyword evidence="2" id="KW-1185">Reference proteome</keyword>